<feature type="non-terminal residue" evidence="2">
    <location>
        <position position="169"/>
    </location>
</feature>
<feature type="region of interest" description="Disordered" evidence="1">
    <location>
        <begin position="1"/>
        <end position="24"/>
    </location>
</feature>
<dbReference type="EMBL" id="NCSJ02000021">
    <property type="protein sequence ID" value="RFU34413.1"/>
    <property type="molecule type" value="Genomic_DNA"/>
</dbReference>
<feature type="non-terminal residue" evidence="2">
    <location>
        <position position="1"/>
    </location>
</feature>
<evidence type="ECO:0000313" key="2">
    <source>
        <dbReference type="EMBL" id="RFU34413.1"/>
    </source>
</evidence>
<comment type="caution">
    <text evidence="2">The sequence shown here is derived from an EMBL/GenBank/DDBJ whole genome shotgun (WGS) entry which is preliminary data.</text>
</comment>
<organism evidence="2 3">
    <name type="scientific">Scytalidium lignicola</name>
    <name type="common">Hyphomycete</name>
    <dbReference type="NCBI Taxonomy" id="5539"/>
    <lineage>
        <taxon>Eukaryota</taxon>
        <taxon>Fungi</taxon>
        <taxon>Dikarya</taxon>
        <taxon>Ascomycota</taxon>
        <taxon>Pezizomycotina</taxon>
        <taxon>Leotiomycetes</taxon>
        <taxon>Leotiomycetes incertae sedis</taxon>
        <taxon>Scytalidium</taxon>
    </lineage>
</organism>
<feature type="region of interest" description="Disordered" evidence="1">
    <location>
        <begin position="36"/>
        <end position="62"/>
    </location>
</feature>
<feature type="compositionally biased region" description="Low complexity" evidence="1">
    <location>
        <begin position="1"/>
        <end position="14"/>
    </location>
</feature>
<dbReference type="Proteomes" id="UP000258309">
    <property type="component" value="Unassembled WGS sequence"/>
</dbReference>
<dbReference type="AlphaFoldDB" id="A0A3E2HMD7"/>
<protein>
    <submittedName>
        <fullName evidence="2">Uncharacterized protein</fullName>
    </submittedName>
</protein>
<accession>A0A3E2HMD7</accession>
<gene>
    <name evidence="2" type="ORF">B7463_g1901</name>
</gene>
<keyword evidence="3" id="KW-1185">Reference proteome</keyword>
<dbReference type="OrthoDB" id="3553044at2759"/>
<sequence length="169" mass="19514">MYDTISISSSSSDSEPPPSPSSTVFSAGVWLAPVHKRPKHRSTSDLNYENDRHHKAYKPRPDSFHQHAPTFFWWPYSSSRKSSHRPVSTPDYFNLQSFSSSSDLQLWRYMLSLQKVYDCYHSARMSAAVDELEKGVRIQDMDIPSRTCLNLLNQELRAQMDLAEHGYKL</sequence>
<evidence type="ECO:0000256" key="1">
    <source>
        <dbReference type="SAM" id="MobiDB-lite"/>
    </source>
</evidence>
<evidence type="ECO:0000313" key="3">
    <source>
        <dbReference type="Proteomes" id="UP000258309"/>
    </source>
</evidence>
<name>A0A3E2HMD7_SCYLI</name>
<reference evidence="2 3" key="1">
    <citation type="submission" date="2018-05" db="EMBL/GenBank/DDBJ databases">
        <title>Draft genome sequence of Scytalidium lignicola DSM 105466, a ubiquitous saprotrophic fungus.</title>
        <authorList>
            <person name="Buettner E."/>
            <person name="Gebauer A.M."/>
            <person name="Hofrichter M."/>
            <person name="Liers C."/>
            <person name="Kellner H."/>
        </authorList>
    </citation>
    <scope>NUCLEOTIDE SEQUENCE [LARGE SCALE GENOMIC DNA]</scope>
    <source>
        <strain evidence="2 3">DSM 105466</strain>
    </source>
</reference>
<proteinExistence type="predicted"/>